<name>A0A640VV53_9RHOB</name>
<evidence type="ECO:0000313" key="2">
    <source>
        <dbReference type="EMBL" id="GFE50116.1"/>
    </source>
</evidence>
<protein>
    <recommendedName>
        <fullName evidence="4">Lipoprotein</fullName>
    </recommendedName>
</protein>
<accession>A0A640VV53</accession>
<keyword evidence="1" id="KW-0732">Signal</keyword>
<dbReference type="RefSeq" id="WP_159976508.1">
    <property type="nucleotide sequence ID" value="NZ_BLIV01000003.1"/>
</dbReference>
<evidence type="ECO:0000256" key="1">
    <source>
        <dbReference type="SAM" id="SignalP"/>
    </source>
</evidence>
<evidence type="ECO:0000313" key="3">
    <source>
        <dbReference type="Proteomes" id="UP000436522"/>
    </source>
</evidence>
<dbReference type="Proteomes" id="UP000436522">
    <property type="component" value="Unassembled WGS sequence"/>
</dbReference>
<dbReference type="AlphaFoldDB" id="A0A640VV53"/>
<feature type="signal peptide" evidence="1">
    <location>
        <begin position="1"/>
        <end position="26"/>
    </location>
</feature>
<keyword evidence="3" id="KW-1185">Reference proteome</keyword>
<dbReference type="EMBL" id="BLIV01000003">
    <property type="protein sequence ID" value="GFE50116.1"/>
    <property type="molecule type" value="Genomic_DNA"/>
</dbReference>
<proteinExistence type="predicted"/>
<evidence type="ECO:0008006" key="4">
    <source>
        <dbReference type="Google" id="ProtNLM"/>
    </source>
</evidence>
<dbReference type="OrthoDB" id="7864938at2"/>
<feature type="chain" id="PRO_5024959323" description="Lipoprotein" evidence="1">
    <location>
        <begin position="27"/>
        <end position="168"/>
    </location>
</feature>
<sequence length="168" mass="17746">MFRFVKTTTAAATVSLSALIASSAFAGQGISDIDVQAGIAAPQGSNALDYYPTIAEDLEREILERVAVSDDPTGPKIKVQIRRVSLDGDTILPDSAEFNELEGYVNYNGGSRDVGEVIKLSAYTDNTAAPAGVVTIPPSQADFYDAMITAFADRVIELVPAEDIQADG</sequence>
<gene>
    <name evidence="2" type="ORF">So717_18690</name>
</gene>
<comment type="caution">
    <text evidence="2">The sequence shown here is derived from an EMBL/GenBank/DDBJ whole genome shotgun (WGS) entry which is preliminary data.</text>
</comment>
<reference evidence="2 3" key="1">
    <citation type="submission" date="2019-12" db="EMBL/GenBank/DDBJ databases">
        <title>Roseobacter cerasinus sp. nov., isolated from seawater around aquaculture.</title>
        <authorList>
            <person name="Muramatsu S."/>
            <person name="Takabe Y."/>
            <person name="Mori K."/>
            <person name="Takaichi S."/>
            <person name="Hanada S."/>
        </authorList>
    </citation>
    <scope>NUCLEOTIDE SEQUENCE [LARGE SCALE GENOMIC DNA]</scope>
    <source>
        <strain evidence="2 3">AI77</strain>
    </source>
</reference>
<organism evidence="2 3">
    <name type="scientific">Roseobacter cerasinus</name>
    <dbReference type="NCBI Taxonomy" id="2602289"/>
    <lineage>
        <taxon>Bacteria</taxon>
        <taxon>Pseudomonadati</taxon>
        <taxon>Pseudomonadota</taxon>
        <taxon>Alphaproteobacteria</taxon>
        <taxon>Rhodobacterales</taxon>
        <taxon>Roseobacteraceae</taxon>
        <taxon>Roseobacter</taxon>
    </lineage>
</organism>